<gene>
    <name evidence="1" type="ORF">BLNAU_6055</name>
</gene>
<name>A0ABQ9Y5P1_9EUKA</name>
<reference evidence="1 2" key="1">
    <citation type="journal article" date="2022" name="bioRxiv">
        <title>Genomics of Preaxostyla Flagellates Illuminates Evolutionary Transitions and the Path Towards Mitochondrial Loss.</title>
        <authorList>
            <person name="Novak L.V.F."/>
            <person name="Treitli S.C."/>
            <person name="Pyrih J."/>
            <person name="Halakuc P."/>
            <person name="Pipaliya S.V."/>
            <person name="Vacek V."/>
            <person name="Brzon O."/>
            <person name="Soukal P."/>
            <person name="Eme L."/>
            <person name="Dacks J.B."/>
            <person name="Karnkowska A."/>
            <person name="Elias M."/>
            <person name="Hampl V."/>
        </authorList>
    </citation>
    <scope>NUCLEOTIDE SEQUENCE [LARGE SCALE GENOMIC DNA]</scope>
    <source>
        <strain evidence="1">NAU3</strain>
        <tissue evidence="1">Gut</tissue>
    </source>
</reference>
<evidence type="ECO:0000313" key="1">
    <source>
        <dbReference type="EMBL" id="KAK2959039.1"/>
    </source>
</evidence>
<proteinExistence type="predicted"/>
<comment type="caution">
    <text evidence="1">The sequence shown here is derived from an EMBL/GenBank/DDBJ whole genome shotgun (WGS) entry which is preliminary data.</text>
</comment>
<accession>A0ABQ9Y5P1</accession>
<organism evidence="1 2">
    <name type="scientific">Blattamonas nauphoetae</name>
    <dbReference type="NCBI Taxonomy" id="2049346"/>
    <lineage>
        <taxon>Eukaryota</taxon>
        <taxon>Metamonada</taxon>
        <taxon>Preaxostyla</taxon>
        <taxon>Oxymonadida</taxon>
        <taxon>Blattamonas</taxon>
    </lineage>
</organism>
<keyword evidence="2" id="KW-1185">Reference proteome</keyword>
<sequence>MEIVESAEQSSPFEVSSVAFNLMSGQMDHSELILLEPSNPESALLQVNENGECRLTLLSIVVKSSSPSFVFILAEGGTSFNEESDVCSWSNGLLHLTNTTTVLSAVTMKNVVQGGIVQKGGELTITKGEFSQNGPTIPSFPSARQNVHCEEEGNLTLDMSFFEGTDSMWIDVGDCDFTGKTSFLASPLFVPSLNANESKSAVSKTDKSISLTLKGEMLIPCGLSLEVFEWNKAKDEKGKSEIVELSTNKTTKCAILNEIRDAWVRGIHGEDSHSIEIQSVKWPIVNEVEGLEEGRMTPDKS</sequence>
<dbReference type="EMBL" id="JARBJD010000033">
    <property type="protein sequence ID" value="KAK2959039.1"/>
    <property type="molecule type" value="Genomic_DNA"/>
</dbReference>
<dbReference type="Proteomes" id="UP001281761">
    <property type="component" value="Unassembled WGS sequence"/>
</dbReference>
<protein>
    <submittedName>
        <fullName evidence="1">Uncharacterized protein</fullName>
    </submittedName>
</protein>
<evidence type="ECO:0000313" key="2">
    <source>
        <dbReference type="Proteomes" id="UP001281761"/>
    </source>
</evidence>